<dbReference type="GeneID" id="5891770"/>
<dbReference type="KEGG" id="mbr:MONBRDRAFT_32677"/>
<dbReference type="InterPro" id="IPR036291">
    <property type="entry name" value="NAD(P)-bd_dom_sf"/>
</dbReference>
<protein>
    <recommendedName>
        <fullName evidence="1">Gfo/Idh/MocA-like oxidoreductase N-terminal domain-containing protein</fullName>
    </recommendedName>
</protein>
<dbReference type="OMA" id="FFNAWMS"/>
<dbReference type="InterPro" id="IPR000683">
    <property type="entry name" value="Gfo/Idh/MocA-like_OxRdtase_N"/>
</dbReference>
<dbReference type="PANTHER" id="PTHR42840:SF6">
    <property type="entry name" value="BINDING ROSSMANN FOLD OXIDOREDUCTASE, PUTATIVE (AFU_ORTHOLOGUE AFUA_3G11930)-RELATED"/>
    <property type="match status" value="1"/>
</dbReference>
<proteinExistence type="predicted"/>
<dbReference type="FunFam" id="3.30.360.10:FF:000030">
    <property type="entry name" value="NAD binding Rossmann fold oxidoreductase"/>
    <property type="match status" value="1"/>
</dbReference>
<gene>
    <name evidence="2" type="ORF">MONBRDRAFT_32677</name>
</gene>
<dbReference type="GO" id="GO:0000166">
    <property type="term" value="F:nucleotide binding"/>
    <property type="evidence" value="ECO:0007669"/>
    <property type="project" value="InterPro"/>
</dbReference>
<keyword evidence="3" id="KW-1185">Reference proteome</keyword>
<organism evidence="2 3">
    <name type="scientific">Monosiga brevicollis</name>
    <name type="common">Choanoflagellate</name>
    <dbReference type="NCBI Taxonomy" id="81824"/>
    <lineage>
        <taxon>Eukaryota</taxon>
        <taxon>Choanoflagellata</taxon>
        <taxon>Craspedida</taxon>
        <taxon>Salpingoecidae</taxon>
        <taxon>Monosiga</taxon>
    </lineage>
</organism>
<evidence type="ECO:0000313" key="2">
    <source>
        <dbReference type="EMBL" id="EDQ88734.1"/>
    </source>
</evidence>
<dbReference type="SUPFAM" id="SSF51735">
    <property type="entry name" value="NAD(P)-binding Rossmann-fold domains"/>
    <property type="match status" value="1"/>
</dbReference>
<dbReference type="InParanoid" id="A9V125"/>
<dbReference type="eggNOG" id="ENOG502QUH1">
    <property type="taxonomic scope" value="Eukaryota"/>
</dbReference>
<dbReference type="Proteomes" id="UP000001357">
    <property type="component" value="Unassembled WGS sequence"/>
</dbReference>
<accession>A9V125</accession>
<dbReference type="GO" id="GO:0006740">
    <property type="term" value="P:NADPH regeneration"/>
    <property type="evidence" value="ECO:0000318"/>
    <property type="project" value="GO_Central"/>
</dbReference>
<sequence>MAAAPDAKRAKALPKVNVLMCGTGEYTTGYVHDSSSKSDKAKGVIGLCMFELRRLGRIGRVACVGTNGTKFPGIREHLKTQISDVYAGLDVSMDTYPNDNVPRDTLAYLAAIESMHKGDIVTVFTPDDTHFDICKVAIKRGLHVLVTKPAVMTVDHHEQLQELARRHNVLVMVEFHKRWDPIYTDARGRARELGDFSYFYSFMSQPKLQLETFKAWAGKSSDISYYLNSHHIDAHAWQMEGRGQPVRVVASAATGIASSEPFNCPEGAEDTISIMATWKNEPTGNLGTAIYTSSWGAPKGEVHSQQRFHYMGHEGDIAVDQAHRGYLVTTDKEGYKSINPLYMAYVPGPDGHFNGHNGYGYKSIDAFVAAAQAINNEEKRPEDFDAVLPTLHSTIMTTVVLEAGRQSLDLGRPIDIACKEGKWVLTAA</sequence>
<dbReference type="STRING" id="81824.A9V125"/>
<dbReference type="Gene3D" id="3.30.360.10">
    <property type="entry name" value="Dihydrodipicolinate Reductase, domain 2"/>
    <property type="match status" value="1"/>
</dbReference>
<dbReference type="PANTHER" id="PTHR42840">
    <property type="entry name" value="NAD(P)-BINDING ROSSMANN-FOLD SUPERFAMILY PROTEIN-RELATED"/>
    <property type="match status" value="1"/>
</dbReference>
<evidence type="ECO:0000313" key="3">
    <source>
        <dbReference type="Proteomes" id="UP000001357"/>
    </source>
</evidence>
<dbReference type="Gene3D" id="3.40.50.720">
    <property type="entry name" value="NAD(P)-binding Rossmann-like Domain"/>
    <property type="match status" value="1"/>
</dbReference>
<dbReference type="Pfam" id="PF01408">
    <property type="entry name" value="GFO_IDH_MocA"/>
    <property type="match status" value="1"/>
</dbReference>
<feature type="domain" description="Gfo/Idh/MocA-like oxidoreductase N-terminal" evidence="1">
    <location>
        <begin position="95"/>
        <end position="175"/>
    </location>
</feature>
<dbReference type="RefSeq" id="XP_001746347.1">
    <property type="nucleotide sequence ID" value="XM_001746295.1"/>
</dbReference>
<name>A9V125_MONBE</name>
<dbReference type="AlphaFoldDB" id="A9V125"/>
<evidence type="ECO:0000259" key="1">
    <source>
        <dbReference type="Pfam" id="PF01408"/>
    </source>
</evidence>
<reference evidence="2 3" key="1">
    <citation type="journal article" date="2008" name="Nature">
        <title>The genome of the choanoflagellate Monosiga brevicollis and the origin of metazoans.</title>
        <authorList>
            <consortium name="JGI Sequencing"/>
            <person name="King N."/>
            <person name="Westbrook M.J."/>
            <person name="Young S.L."/>
            <person name="Kuo A."/>
            <person name="Abedin M."/>
            <person name="Chapman J."/>
            <person name="Fairclough S."/>
            <person name="Hellsten U."/>
            <person name="Isogai Y."/>
            <person name="Letunic I."/>
            <person name="Marr M."/>
            <person name="Pincus D."/>
            <person name="Putnam N."/>
            <person name="Rokas A."/>
            <person name="Wright K.J."/>
            <person name="Zuzow R."/>
            <person name="Dirks W."/>
            <person name="Good M."/>
            <person name="Goodstein D."/>
            <person name="Lemons D."/>
            <person name="Li W."/>
            <person name="Lyons J.B."/>
            <person name="Morris A."/>
            <person name="Nichols S."/>
            <person name="Richter D.J."/>
            <person name="Salamov A."/>
            <person name="Bork P."/>
            <person name="Lim W.A."/>
            <person name="Manning G."/>
            <person name="Miller W.T."/>
            <person name="McGinnis W."/>
            <person name="Shapiro H."/>
            <person name="Tjian R."/>
            <person name="Grigoriev I.V."/>
            <person name="Rokhsar D."/>
        </authorList>
    </citation>
    <scope>NUCLEOTIDE SEQUENCE [LARGE SCALE GENOMIC DNA]</scope>
    <source>
        <strain evidence="3">MX1 / ATCC 50154</strain>
    </source>
</reference>
<dbReference type="EMBL" id="CH991553">
    <property type="protein sequence ID" value="EDQ88734.1"/>
    <property type="molecule type" value="Genomic_DNA"/>
</dbReference>
<dbReference type="GO" id="GO:0016491">
    <property type="term" value="F:oxidoreductase activity"/>
    <property type="evidence" value="ECO:0000318"/>
    <property type="project" value="GO_Central"/>
</dbReference>